<sequence>MSQHNIKLRQTFCTLNIIPPIPRKSQQENANPPEDTAQPFYRQDMVSLDSSASTRSLLRPTGAFLIQPGNHPLLQTSYTPQNS</sequence>
<organism evidence="1">
    <name type="scientific">Zea mays</name>
    <name type="common">Maize</name>
    <dbReference type="NCBI Taxonomy" id="4577"/>
    <lineage>
        <taxon>Eukaryota</taxon>
        <taxon>Viridiplantae</taxon>
        <taxon>Streptophyta</taxon>
        <taxon>Embryophyta</taxon>
        <taxon>Tracheophyta</taxon>
        <taxon>Spermatophyta</taxon>
        <taxon>Magnoliopsida</taxon>
        <taxon>Liliopsida</taxon>
        <taxon>Poales</taxon>
        <taxon>Poaceae</taxon>
        <taxon>PACMAD clade</taxon>
        <taxon>Panicoideae</taxon>
        <taxon>Andropogonodae</taxon>
        <taxon>Andropogoneae</taxon>
        <taxon>Tripsacinae</taxon>
        <taxon>Zea</taxon>
    </lineage>
</organism>
<reference evidence="1" key="2">
    <citation type="submission" date="2012-06" db="EMBL/GenBank/DDBJ databases">
        <authorList>
            <person name="Yu Y."/>
            <person name="Currie J."/>
            <person name="Lomeli R."/>
            <person name="Angelova A."/>
            <person name="Collura K."/>
            <person name="Wissotski M."/>
            <person name="Campos D."/>
            <person name="Kudrna D."/>
            <person name="Golser W."/>
            <person name="Ashely E."/>
            <person name="Descour A."/>
            <person name="Fernandes J."/>
            <person name="Soderlund C."/>
            <person name="Walbot V."/>
        </authorList>
    </citation>
    <scope>NUCLEOTIDE SEQUENCE</scope>
    <source>
        <strain evidence="1">B73</strain>
    </source>
</reference>
<name>C4J176_MAIZE</name>
<evidence type="ECO:0000313" key="1">
    <source>
        <dbReference type="EMBL" id="ACR34926.1"/>
    </source>
</evidence>
<reference evidence="1" key="1">
    <citation type="journal article" date="2009" name="PLoS Genet.">
        <title>Sequencing, mapping, and analysis of 27,455 maize full-length cDNAs.</title>
        <authorList>
            <person name="Soderlund C."/>
            <person name="Descour A."/>
            <person name="Kudrna D."/>
            <person name="Bomhoff M."/>
            <person name="Boyd L."/>
            <person name="Currie J."/>
            <person name="Angelova A."/>
            <person name="Collura K."/>
            <person name="Wissotski M."/>
            <person name="Ashley E."/>
            <person name="Morrow D."/>
            <person name="Fernandes J."/>
            <person name="Walbot V."/>
            <person name="Yu Y."/>
        </authorList>
    </citation>
    <scope>NUCLEOTIDE SEQUENCE</scope>
    <source>
        <strain evidence="1">B73</strain>
    </source>
</reference>
<protein>
    <submittedName>
        <fullName evidence="1">Uncharacterized protein</fullName>
    </submittedName>
</protein>
<accession>C4J176</accession>
<dbReference type="EMBL" id="BT084573">
    <property type="protein sequence ID" value="ACR34926.1"/>
    <property type="molecule type" value="mRNA"/>
</dbReference>
<dbReference type="AlphaFoldDB" id="C4J176"/>
<proteinExistence type="evidence at transcript level"/>